<keyword evidence="1" id="KW-0812">Transmembrane</keyword>
<feature type="transmembrane region" description="Helical" evidence="1">
    <location>
        <begin position="351"/>
        <end position="372"/>
    </location>
</feature>
<feature type="transmembrane region" description="Helical" evidence="1">
    <location>
        <begin position="185"/>
        <end position="214"/>
    </location>
</feature>
<feature type="transmembrane region" description="Helical" evidence="1">
    <location>
        <begin position="127"/>
        <end position="146"/>
    </location>
</feature>
<evidence type="ECO:0000256" key="1">
    <source>
        <dbReference type="SAM" id="Phobius"/>
    </source>
</evidence>
<keyword evidence="3" id="KW-1185">Reference proteome</keyword>
<dbReference type="EMBL" id="FNZX01000005">
    <property type="protein sequence ID" value="SEK44887.1"/>
    <property type="molecule type" value="Genomic_DNA"/>
</dbReference>
<dbReference type="Proteomes" id="UP000182321">
    <property type="component" value="Unassembled WGS sequence"/>
</dbReference>
<keyword evidence="1" id="KW-0472">Membrane</keyword>
<name>A0A1H7H573_9FIRM</name>
<organism evidence="2 3">
    <name type="scientific">Pseudobutyrivibrio ruminis</name>
    <dbReference type="NCBI Taxonomy" id="46206"/>
    <lineage>
        <taxon>Bacteria</taxon>
        <taxon>Bacillati</taxon>
        <taxon>Bacillota</taxon>
        <taxon>Clostridia</taxon>
        <taxon>Lachnospirales</taxon>
        <taxon>Lachnospiraceae</taxon>
        <taxon>Pseudobutyrivibrio</taxon>
    </lineage>
</organism>
<reference evidence="3" key="1">
    <citation type="submission" date="2016-10" db="EMBL/GenBank/DDBJ databases">
        <authorList>
            <person name="Varghese N."/>
        </authorList>
    </citation>
    <scope>NUCLEOTIDE SEQUENCE [LARGE SCALE GENOMIC DNA]</scope>
    <source>
        <strain evidence="3">ACV-9</strain>
    </source>
</reference>
<feature type="transmembrane region" description="Helical" evidence="1">
    <location>
        <begin position="92"/>
        <end position="115"/>
    </location>
</feature>
<proteinExistence type="predicted"/>
<dbReference type="AlphaFoldDB" id="A0A1H7H573"/>
<feature type="transmembrane region" description="Helical" evidence="1">
    <location>
        <begin position="312"/>
        <end position="331"/>
    </location>
</feature>
<feature type="transmembrane region" description="Helical" evidence="1">
    <location>
        <begin position="379"/>
        <end position="402"/>
    </location>
</feature>
<dbReference type="RefSeq" id="WP_074789695.1">
    <property type="nucleotide sequence ID" value="NZ_FNZX01000005.1"/>
</dbReference>
<gene>
    <name evidence="2" type="ORF">SAMN02910377_00909</name>
</gene>
<accession>A0A1H7H573</accession>
<sequence>MLEFIKKEKTRIILGVLYIVLLIPVFYSIYYSVPASDDFAMTLGRDAYGNPVSEFFKAVGFFWNNRGGTVIWFIIEFLLNPLNIHVHLGHAYGIYMIVAFLLCFAAIIYSLKTVFAYFLKDANNAKLVSSIITFLTAVMLIQNYYYVEAYNWYVGMVAYPMGLAGLFLVLAYLIRYSQTGNKKILIALTIIGVIVANNTPFDVPIGIMFLYIVFLRKGFNEHIPTFIKRYIPLVCFMISGLVAVTAPGNSARQGQYTEPVPLSNSLIQTFADVKYFGMLIIKERPVTLIIEAVLVIIGFAVNTKAHKKPENIITLAIASFFVCFGTVLPYVYGRGMTRTYLDVRMQYVLDYFIQISICFGCFVFGQWIGYIVKTNCEKLGFVAAGAVAVLGACALIVTGRYATTVSYEVYAKRAEIKASYDLWNGILLEIEQSESDDVVVNRDYNIPWNKYFLYSGMEPGEVYAVDLDAFYDSQQILPNVYYKKNSITVNYPR</sequence>
<feature type="transmembrane region" description="Helical" evidence="1">
    <location>
        <begin position="226"/>
        <end position="246"/>
    </location>
</feature>
<feature type="transmembrane region" description="Helical" evidence="1">
    <location>
        <begin position="152"/>
        <end position="173"/>
    </location>
</feature>
<evidence type="ECO:0000313" key="3">
    <source>
        <dbReference type="Proteomes" id="UP000182321"/>
    </source>
</evidence>
<keyword evidence="1" id="KW-1133">Transmembrane helix</keyword>
<feature type="transmembrane region" description="Helical" evidence="1">
    <location>
        <begin position="12"/>
        <end position="33"/>
    </location>
</feature>
<protein>
    <submittedName>
        <fullName evidence="2">Uncharacterized protein</fullName>
    </submittedName>
</protein>
<evidence type="ECO:0000313" key="2">
    <source>
        <dbReference type="EMBL" id="SEK44887.1"/>
    </source>
</evidence>